<dbReference type="STRING" id="797515.HMPREF9103_00337"/>
<accession>G9ZKT9</accession>
<comment type="caution">
    <text evidence="2">The sequence shown here is derived from an EMBL/GenBank/DDBJ whole genome shotgun (WGS) entry which is preliminary data.</text>
</comment>
<proteinExistence type="predicted"/>
<gene>
    <name evidence="2" type="ORF">HMPREF9103_00337</name>
</gene>
<dbReference type="Pfam" id="PF09902">
    <property type="entry name" value="DUF2129"/>
    <property type="match status" value="1"/>
</dbReference>
<dbReference type="PATRIC" id="fig|797515.3.peg.309"/>
<protein>
    <submittedName>
        <fullName evidence="2">Uncharacterized protein</fullName>
    </submittedName>
</protein>
<dbReference type="InterPro" id="IPR016979">
    <property type="entry name" value="DUF2129"/>
</dbReference>
<dbReference type="EMBL" id="AGEY01000021">
    <property type="protein sequence ID" value="EHM00698.1"/>
    <property type="molecule type" value="Genomic_DNA"/>
</dbReference>
<dbReference type="AlphaFoldDB" id="G9ZKT9"/>
<sequence length="103" mass="12058">MNDEGDLNLAFKVQSSIGLIVYLHSFRYVRNLRNFGRLYYVSKHMRYAIIYVDMDDEETTIKKLDALNYVKQVVPSRLNELVDEVRGKDPTALDEAFDEDFSD</sequence>
<dbReference type="eggNOG" id="COG4471">
    <property type="taxonomic scope" value="Bacteria"/>
</dbReference>
<keyword evidence="1" id="KW-0963">Cytoplasm</keyword>
<evidence type="ECO:0000313" key="2">
    <source>
        <dbReference type="EMBL" id="EHM00698.1"/>
    </source>
</evidence>
<dbReference type="HOGENOM" id="CLU_159890_0_3_9"/>
<dbReference type="Proteomes" id="UP000004625">
    <property type="component" value="Unassembled WGS sequence"/>
</dbReference>
<name>G9ZKT9_9LACO</name>
<evidence type="ECO:0000256" key="1">
    <source>
        <dbReference type="ARBA" id="ARBA00022490"/>
    </source>
</evidence>
<reference evidence="2 3" key="1">
    <citation type="submission" date="2011-09" db="EMBL/GenBank/DDBJ databases">
        <authorList>
            <person name="Weinstock G."/>
            <person name="Sodergren E."/>
            <person name="Clifton S."/>
            <person name="Fulton L."/>
            <person name="Fulton B."/>
            <person name="Courtney L."/>
            <person name="Fronick C."/>
            <person name="Harrison M."/>
            <person name="Strong C."/>
            <person name="Farmer C."/>
            <person name="Delahaunty K."/>
            <person name="Markovic C."/>
            <person name="Hall O."/>
            <person name="Minx P."/>
            <person name="Tomlinson C."/>
            <person name="Mitreva M."/>
            <person name="Hou S."/>
            <person name="Chen J."/>
            <person name="Wollam A."/>
            <person name="Pepin K.H."/>
            <person name="Johnson M."/>
            <person name="Bhonagiri V."/>
            <person name="Zhang X."/>
            <person name="Suruliraj S."/>
            <person name="Warren W."/>
            <person name="Chinwalla A."/>
            <person name="Mardis E.R."/>
            <person name="Wilson R.K."/>
        </authorList>
    </citation>
    <scope>NUCLEOTIDE SEQUENCE [LARGE SCALE GENOMIC DNA]</scope>
    <source>
        <strain evidence="2 3">F0439</strain>
    </source>
</reference>
<organism evidence="2 3">
    <name type="scientific">Lentilactobacillus parafarraginis F0439</name>
    <dbReference type="NCBI Taxonomy" id="797515"/>
    <lineage>
        <taxon>Bacteria</taxon>
        <taxon>Bacillati</taxon>
        <taxon>Bacillota</taxon>
        <taxon>Bacilli</taxon>
        <taxon>Lactobacillales</taxon>
        <taxon>Lactobacillaceae</taxon>
        <taxon>Lentilactobacillus</taxon>
    </lineage>
</organism>
<evidence type="ECO:0000313" key="3">
    <source>
        <dbReference type="Proteomes" id="UP000004625"/>
    </source>
</evidence>
<keyword evidence="3" id="KW-1185">Reference proteome</keyword>